<feature type="domain" description="Methyltransferase type 11" evidence="1">
    <location>
        <begin position="46"/>
        <end position="116"/>
    </location>
</feature>
<sequence>MDYEKITELQKYLYEGIIQRKFDKDKELRIKKTRDFIKGLVNKKILDLGGGNGNILEPLIHTNECYVGDISETLLKEAALKGIKTYLVNIEKEKLSFKANSFDAVLCLHVLEHVVDTDF</sequence>
<gene>
    <name evidence="2" type="ORF">S03H2_32700</name>
</gene>
<name>X1HVN7_9ZZZZ</name>
<proteinExistence type="predicted"/>
<organism evidence="2">
    <name type="scientific">marine sediment metagenome</name>
    <dbReference type="NCBI Taxonomy" id="412755"/>
    <lineage>
        <taxon>unclassified sequences</taxon>
        <taxon>metagenomes</taxon>
        <taxon>ecological metagenomes</taxon>
    </lineage>
</organism>
<dbReference type="AlphaFoldDB" id="X1HVN7"/>
<dbReference type="CDD" id="cd02440">
    <property type="entry name" value="AdoMet_MTases"/>
    <property type="match status" value="1"/>
</dbReference>
<reference evidence="2" key="1">
    <citation type="journal article" date="2014" name="Front. Microbiol.">
        <title>High frequency of phylogenetically diverse reductive dehalogenase-homologous genes in deep subseafloor sedimentary metagenomes.</title>
        <authorList>
            <person name="Kawai M."/>
            <person name="Futagami T."/>
            <person name="Toyoda A."/>
            <person name="Takaki Y."/>
            <person name="Nishi S."/>
            <person name="Hori S."/>
            <person name="Arai W."/>
            <person name="Tsubouchi T."/>
            <person name="Morono Y."/>
            <person name="Uchiyama I."/>
            <person name="Ito T."/>
            <person name="Fujiyama A."/>
            <person name="Inagaki F."/>
            <person name="Takami H."/>
        </authorList>
    </citation>
    <scope>NUCLEOTIDE SEQUENCE</scope>
    <source>
        <strain evidence="2">Expedition CK06-06</strain>
    </source>
</reference>
<dbReference type="EMBL" id="BARU01019873">
    <property type="protein sequence ID" value="GAH57894.1"/>
    <property type="molecule type" value="Genomic_DNA"/>
</dbReference>
<dbReference type="InterPro" id="IPR013216">
    <property type="entry name" value="Methyltransf_11"/>
</dbReference>
<dbReference type="Gene3D" id="3.40.50.150">
    <property type="entry name" value="Vaccinia Virus protein VP39"/>
    <property type="match status" value="1"/>
</dbReference>
<evidence type="ECO:0000313" key="2">
    <source>
        <dbReference type="EMBL" id="GAH57894.1"/>
    </source>
</evidence>
<comment type="caution">
    <text evidence="2">The sequence shown here is derived from an EMBL/GenBank/DDBJ whole genome shotgun (WGS) entry which is preliminary data.</text>
</comment>
<dbReference type="SUPFAM" id="SSF53335">
    <property type="entry name" value="S-adenosyl-L-methionine-dependent methyltransferases"/>
    <property type="match status" value="1"/>
</dbReference>
<dbReference type="GO" id="GO:0008757">
    <property type="term" value="F:S-adenosylmethionine-dependent methyltransferase activity"/>
    <property type="evidence" value="ECO:0007669"/>
    <property type="project" value="InterPro"/>
</dbReference>
<accession>X1HVN7</accession>
<dbReference type="Pfam" id="PF08241">
    <property type="entry name" value="Methyltransf_11"/>
    <property type="match status" value="1"/>
</dbReference>
<dbReference type="InterPro" id="IPR029063">
    <property type="entry name" value="SAM-dependent_MTases_sf"/>
</dbReference>
<evidence type="ECO:0000259" key="1">
    <source>
        <dbReference type="Pfam" id="PF08241"/>
    </source>
</evidence>
<protein>
    <recommendedName>
        <fullName evidence="1">Methyltransferase type 11 domain-containing protein</fullName>
    </recommendedName>
</protein>